<name>A0A3G9JZE5_9ACTN</name>
<dbReference type="AlphaFoldDB" id="A0A3G9JZE5"/>
<keyword evidence="3" id="KW-1185">Reference proteome</keyword>
<sequence>MEYPERIVESAFCPRPCYQYLADLADPEDWGEDGRVLVNYIDFTYRRAAELMRRQGACGSYIVVDGEAACLDTGLFTSRFEEIYALFERNSRPDAQPWFLKGFYKASDTALAGIDVLPERVHYAENPADLVYDFHLAVRPNIDHILGDENNLLRVPEALRGSSNARLLRRVFEGAIAEAERKAAANYTIAVPQYYNGRIQLLLPLCLTGDMPELALTIQREEGFYSARTCLTLEMAYNNARQICRPMASWLAR</sequence>
<dbReference type="GeneID" id="88849513"/>
<accession>A0A3G9JZE5</accession>
<dbReference type="EMBL" id="AP019367">
    <property type="protein sequence ID" value="BBH50788.1"/>
    <property type="molecule type" value="Genomic_DNA"/>
</dbReference>
<gene>
    <name evidence="2" type="ORF">Pcatena_13750</name>
</gene>
<evidence type="ECO:0000259" key="1">
    <source>
        <dbReference type="Pfam" id="PF12873"/>
    </source>
</evidence>
<reference evidence="3" key="1">
    <citation type="submission" date="2018-11" db="EMBL/GenBank/DDBJ databases">
        <title>Comparative genomics of Parolsenella catena and Libanicoccus massiliensis: Reclassification of Libanicoccus massiliensis as Parolsenella massiliensis comb. nov.</title>
        <authorList>
            <person name="Sakamoto M."/>
            <person name="Ikeyama N."/>
            <person name="Murakami T."/>
            <person name="Mori H."/>
            <person name="Yuki M."/>
            <person name="Ohkuma M."/>
        </authorList>
    </citation>
    <scope>NUCLEOTIDE SEQUENCE [LARGE SCALE GENOMIC DNA]</scope>
    <source>
        <strain evidence="3">JCM 31932</strain>
    </source>
</reference>
<evidence type="ECO:0000313" key="3">
    <source>
        <dbReference type="Proteomes" id="UP000273154"/>
    </source>
</evidence>
<dbReference type="RefSeq" id="WP_126422896.1">
    <property type="nucleotide sequence ID" value="NZ_AP019367.1"/>
</dbReference>
<dbReference type="InterPro" id="IPR024437">
    <property type="entry name" value="DUF3825"/>
</dbReference>
<evidence type="ECO:0000313" key="2">
    <source>
        <dbReference type="EMBL" id="BBH50788.1"/>
    </source>
</evidence>
<proteinExistence type="predicted"/>
<feature type="domain" description="DUF3825" evidence="1">
    <location>
        <begin position="21"/>
        <end position="250"/>
    </location>
</feature>
<protein>
    <recommendedName>
        <fullName evidence="1">DUF3825 domain-containing protein</fullName>
    </recommendedName>
</protein>
<dbReference type="OrthoDB" id="5493836at2"/>
<organism evidence="2 3">
    <name type="scientific">Parolsenella catena</name>
    <dbReference type="NCBI Taxonomy" id="2003188"/>
    <lineage>
        <taxon>Bacteria</taxon>
        <taxon>Bacillati</taxon>
        <taxon>Actinomycetota</taxon>
        <taxon>Coriobacteriia</taxon>
        <taxon>Coriobacteriales</taxon>
        <taxon>Atopobiaceae</taxon>
        <taxon>Parolsenella</taxon>
    </lineage>
</organism>
<dbReference type="Pfam" id="PF12873">
    <property type="entry name" value="DUF3825"/>
    <property type="match status" value="1"/>
</dbReference>
<dbReference type="Proteomes" id="UP000273154">
    <property type="component" value="Chromosome"/>
</dbReference>
<dbReference type="KEGG" id="pcat:Pcatena_13750"/>